<accession>A0A179GXI0</accession>
<gene>
    <name evidence="1" type="ORF">VFPBJ_05066</name>
</gene>
<dbReference type="Proteomes" id="UP000078240">
    <property type="component" value="Unassembled WGS sequence"/>
</dbReference>
<protein>
    <submittedName>
        <fullName evidence="1">Uncharacterized protein</fullName>
    </submittedName>
</protein>
<dbReference type="EMBL" id="LSBH01000003">
    <property type="protein sequence ID" value="OAQ82482.1"/>
    <property type="molecule type" value="Genomic_DNA"/>
</dbReference>
<organism evidence="1 2">
    <name type="scientific">Purpureocillium lilacinum</name>
    <name type="common">Paecilomyces lilacinus</name>
    <dbReference type="NCBI Taxonomy" id="33203"/>
    <lineage>
        <taxon>Eukaryota</taxon>
        <taxon>Fungi</taxon>
        <taxon>Dikarya</taxon>
        <taxon>Ascomycota</taxon>
        <taxon>Pezizomycotina</taxon>
        <taxon>Sordariomycetes</taxon>
        <taxon>Hypocreomycetidae</taxon>
        <taxon>Hypocreales</taxon>
        <taxon>Ophiocordycipitaceae</taxon>
        <taxon>Purpureocillium</taxon>
    </lineage>
</organism>
<evidence type="ECO:0000313" key="2">
    <source>
        <dbReference type="Proteomes" id="UP000078240"/>
    </source>
</evidence>
<evidence type="ECO:0000313" key="1">
    <source>
        <dbReference type="EMBL" id="OAQ82482.1"/>
    </source>
</evidence>
<proteinExistence type="predicted"/>
<comment type="caution">
    <text evidence="1">The sequence shown here is derived from an EMBL/GenBank/DDBJ whole genome shotgun (WGS) entry which is preliminary data.</text>
</comment>
<sequence>MSLAAWSVPRRGFSGVAPSWNSRRSFCRALYTVVCRMCVAGSVPRETFNPEPPPYGSCTSSGGLSLLEQIAWNTSGGSCTCLASPNAEETLHVIRFQAAEPVWRPHSAAWIGLYIPNQGGQI</sequence>
<reference evidence="1 2" key="1">
    <citation type="submission" date="2016-01" db="EMBL/GenBank/DDBJ databases">
        <title>Biosynthesis of antibiotic leucinostatins and their inhibition on Phytophthora in bio-control Purpureocillium lilacinum.</title>
        <authorList>
            <person name="Wang G."/>
            <person name="Liu Z."/>
            <person name="Lin R."/>
            <person name="Li E."/>
            <person name="Mao Z."/>
            <person name="Ling J."/>
            <person name="Yin W."/>
            <person name="Xie B."/>
        </authorList>
    </citation>
    <scope>NUCLEOTIDE SEQUENCE [LARGE SCALE GENOMIC DNA]</scope>
    <source>
        <strain evidence="1">PLBJ-1</strain>
    </source>
</reference>
<dbReference type="AlphaFoldDB" id="A0A179GXI0"/>
<name>A0A179GXI0_PURLI</name>